<comment type="caution">
    <text evidence="2">The sequence shown here is derived from an EMBL/GenBank/DDBJ whole genome shotgun (WGS) entry which is preliminary data.</text>
</comment>
<accession>A0A423WLX8</accession>
<dbReference type="Proteomes" id="UP000283895">
    <property type="component" value="Unassembled WGS sequence"/>
</dbReference>
<evidence type="ECO:0000313" key="3">
    <source>
        <dbReference type="Proteomes" id="UP000283895"/>
    </source>
</evidence>
<reference evidence="2 3" key="1">
    <citation type="submission" date="2015-09" db="EMBL/GenBank/DDBJ databases">
        <title>Host preference determinants of Valsa canker pathogens revealed by comparative genomics.</title>
        <authorList>
            <person name="Yin Z."/>
            <person name="Huang L."/>
        </authorList>
    </citation>
    <scope>NUCLEOTIDE SEQUENCE [LARGE SCALE GENOMIC DNA]</scope>
    <source>
        <strain evidence="2 3">03-1</strain>
    </source>
</reference>
<protein>
    <submittedName>
        <fullName evidence="2">Uncharacterized protein</fullName>
    </submittedName>
</protein>
<feature type="region of interest" description="Disordered" evidence="1">
    <location>
        <begin position="81"/>
        <end position="144"/>
    </location>
</feature>
<dbReference type="AlphaFoldDB" id="A0A423WLX8"/>
<proteinExistence type="predicted"/>
<dbReference type="EMBL" id="LKEA01000014">
    <property type="protein sequence ID" value="ROW04470.1"/>
    <property type="molecule type" value="Genomic_DNA"/>
</dbReference>
<organism evidence="2 3">
    <name type="scientific">Cytospora schulzeri</name>
    <dbReference type="NCBI Taxonomy" id="448051"/>
    <lineage>
        <taxon>Eukaryota</taxon>
        <taxon>Fungi</taxon>
        <taxon>Dikarya</taxon>
        <taxon>Ascomycota</taxon>
        <taxon>Pezizomycotina</taxon>
        <taxon>Sordariomycetes</taxon>
        <taxon>Sordariomycetidae</taxon>
        <taxon>Diaporthales</taxon>
        <taxon>Cytosporaceae</taxon>
        <taxon>Cytospora</taxon>
    </lineage>
</organism>
<sequence length="172" mass="18032">MSVIKACRLQNKVVNYSGVHKEPQALNIKFTRKSQAKIGKATVPRLGMRSLAGAAASAVLELPVPEAVLLAVLVEPVSVDGVVSGEPDDREPEPAETELVPDNVELSNVELPDVEPPGAKPPDVGLADSELAEPDPVAEGVELGDCPELADDAAVPEAAELPDTHLWPTPET</sequence>
<keyword evidence="3" id="KW-1185">Reference proteome</keyword>
<name>A0A423WLX8_9PEZI</name>
<evidence type="ECO:0000256" key="1">
    <source>
        <dbReference type="SAM" id="MobiDB-lite"/>
    </source>
</evidence>
<evidence type="ECO:0000313" key="2">
    <source>
        <dbReference type="EMBL" id="ROW04470.1"/>
    </source>
</evidence>
<gene>
    <name evidence="2" type="ORF">VMCG_04973</name>
</gene>
<feature type="compositionally biased region" description="Acidic residues" evidence="1">
    <location>
        <begin position="86"/>
        <end position="96"/>
    </location>
</feature>